<evidence type="ECO:0000313" key="1">
    <source>
        <dbReference type="EMBL" id="RBQ24498.1"/>
    </source>
</evidence>
<comment type="caution">
    <text evidence="1">The sequence shown here is derived from an EMBL/GenBank/DDBJ whole genome shotgun (WGS) entry which is preliminary data.</text>
</comment>
<sequence length="176" mass="19270">MIVVGAVAGGFVANNYLSDQNQNDGLNFNSSNSFRKNGFKTSDNSKNIGITQNNNLKMNNKITVINIVIVEMWYQYIEVIGIKNNINFHDLGSDSISVSQSITAGVHTFNLSEGTMSYSGYANNNGSFYSSEIYKTSDGSYFGIMVITNPNGIAEELANELANEDNFSVSKDTLKK</sequence>
<evidence type="ECO:0000313" key="2">
    <source>
        <dbReference type="Proteomes" id="UP000253099"/>
    </source>
</evidence>
<accession>A0A366ME10</accession>
<gene>
    <name evidence="1" type="ORF">ALNOE001_01530</name>
</gene>
<name>A0A366ME10_9EURY</name>
<dbReference type="EMBL" id="NIZT01000003">
    <property type="protein sequence ID" value="RBQ24498.1"/>
    <property type="molecule type" value="Genomic_DNA"/>
</dbReference>
<dbReference type="Proteomes" id="UP000253099">
    <property type="component" value="Unassembled WGS sequence"/>
</dbReference>
<proteinExistence type="predicted"/>
<protein>
    <submittedName>
        <fullName evidence="1">Uncharacterized protein</fullName>
    </submittedName>
</protein>
<keyword evidence="2" id="KW-1185">Reference proteome</keyword>
<reference evidence="1 2" key="1">
    <citation type="submission" date="2018-06" db="EMBL/GenBank/DDBJ databases">
        <title>Genomic insight into two independent archaeal endosymbiosis events.</title>
        <authorList>
            <person name="Lind A.E."/>
            <person name="Lewis W.H."/>
            <person name="Spang A."/>
            <person name="Guy L."/>
            <person name="Embley M.T."/>
            <person name="Ettema T.J.G."/>
        </authorList>
    </citation>
    <scope>NUCLEOTIDE SEQUENCE [LARGE SCALE GENOMIC DNA]</scope>
    <source>
        <strain evidence="1">NOE</strain>
    </source>
</reference>
<organism evidence="1 2">
    <name type="scientific">Candidatus Methanobinarius endosymbioticus</name>
    <dbReference type="NCBI Taxonomy" id="2006182"/>
    <lineage>
        <taxon>Archaea</taxon>
        <taxon>Methanobacteriati</taxon>
        <taxon>Methanobacteriota</taxon>
        <taxon>Methanomada group</taxon>
        <taxon>Methanobacteria</taxon>
        <taxon>Methanobacteriales</taxon>
        <taxon>Methanobacteriaceae</taxon>
        <taxon>Candidatus Methanobinarius</taxon>
    </lineage>
</organism>
<dbReference type="AlphaFoldDB" id="A0A366ME10"/>